<accession>A0A4P8MW04</accession>
<dbReference type="Proteomes" id="UP000300052">
    <property type="component" value="Genome"/>
</dbReference>
<organism evidence="1 2">
    <name type="scientific">Rheinheimera phage vB_RspM_Barba1S</name>
    <dbReference type="NCBI Taxonomy" id="2565660"/>
    <lineage>
        <taxon>Viruses</taxon>
        <taxon>Duplodnaviria</taxon>
        <taxon>Heunggongvirae</taxon>
        <taxon>Uroviricota</taxon>
        <taxon>Caudoviricetes</taxon>
        <taxon>Barbavirus</taxon>
        <taxon>Barbavirus barba18A</taxon>
    </lineage>
</organism>
<sequence>MRVLQLECYQTSDGNLFTCDRKAKEHQSDIIGQLLDDFLLNDDRGNITRTDRYNVLTKQLKDPKLADKIKALYHAINFTEE</sequence>
<dbReference type="EMBL" id="MK719702">
    <property type="protein sequence ID" value="QCQ58033.1"/>
    <property type="molecule type" value="Genomic_DNA"/>
</dbReference>
<evidence type="ECO:0000313" key="1">
    <source>
        <dbReference type="EMBL" id="QCQ58033.1"/>
    </source>
</evidence>
<evidence type="ECO:0000313" key="2">
    <source>
        <dbReference type="Proteomes" id="UP000300052"/>
    </source>
</evidence>
<name>A0A4P8MW04_9CAUD</name>
<reference evidence="1 2" key="1">
    <citation type="submission" date="2019-03" db="EMBL/GenBank/DDBJ databases">
        <title>Genomic and seasonal variations among aquatic phages infecting the Baltic Sea Gammaproteobacteria Rheinheimera sp. bal341.</title>
        <authorList>
            <person name="Nilsson E."/>
            <person name="Li K."/>
            <person name="Fridlund J."/>
            <person name="Sulcius S."/>
            <person name="Bunse C."/>
            <person name="Karlsson C.M.G."/>
            <person name="Lindh M."/>
            <person name="Lundin D."/>
            <person name="Pinhassi J."/>
            <person name="Holmfeldt K."/>
        </authorList>
    </citation>
    <scope>NUCLEOTIDE SEQUENCE [LARGE SCALE GENOMIC DNA]</scope>
</reference>
<proteinExistence type="predicted"/>
<protein>
    <submittedName>
        <fullName evidence="1">Uncharacterized protein</fullName>
    </submittedName>
</protein>
<gene>
    <name evidence="1" type="ORF">Barba1S_gp046</name>
</gene>